<dbReference type="EMBL" id="CP071504">
    <property type="protein sequence ID" value="QSX29659.1"/>
    <property type="molecule type" value="Genomic_DNA"/>
</dbReference>
<dbReference type="RefSeq" id="WP_207324738.1">
    <property type="nucleotide sequence ID" value="NZ_CP071504.1"/>
</dbReference>
<dbReference type="AlphaFoldDB" id="A0A974XJQ9"/>
<feature type="transmembrane region" description="Helical" evidence="1">
    <location>
        <begin position="276"/>
        <end position="294"/>
    </location>
</feature>
<feature type="transmembrane region" description="Helical" evidence="1">
    <location>
        <begin position="165"/>
        <end position="194"/>
    </location>
</feature>
<dbReference type="Proteomes" id="UP000663281">
    <property type="component" value="Chromosome"/>
</dbReference>
<evidence type="ECO:0000313" key="3">
    <source>
        <dbReference type="Proteomes" id="UP000663281"/>
    </source>
</evidence>
<keyword evidence="1" id="KW-1133">Transmembrane helix</keyword>
<feature type="transmembrane region" description="Helical" evidence="1">
    <location>
        <begin position="112"/>
        <end position="129"/>
    </location>
</feature>
<evidence type="ECO:0000256" key="1">
    <source>
        <dbReference type="SAM" id="Phobius"/>
    </source>
</evidence>
<organism evidence="2 3">
    <name type="scientific">Shewanella cyperi</name>
    <dbReference type="NCBI Taxonomy" id="2814292"/>
    <lineage>
        <taxon>Bacteria</taxon>
        <taxon>Pseudomonadati</taxon>
        <taxon>Pseudomonadota</taxon>
        <taxon>Gammaproteobacteria</taxon>
        <taxon>Alteromonadales</taxon>
        <taxon>Shewanellaceae</taxon>
        <taxon>Shewanella</taxon>
    </lineage>
</organism>
<accession>A0A974XJQ9</accession>
<keyword evidence="1" id="KW-0472">Membrane</keyword>
<name>A0A974XJQ9_9GAMM</name>
<feature type="transmembrane region" description="Helical" evidence="1">
    <location>
        <begin position="252"/>
        <end position="269"/>
    </location>
</feature>
<feature type="transmembrane region" description="Helical" evidence="1">
    <location>
        <begin position="206"/>
        <end position="224"/>
    </location>
</feature>
<gene>
    <name evidence="2" type="ORF">JYB88_15910</name>
</gene>
<feature type="transmembrane region" description="Helical" evidence="1">
    <location>
        <begin position="7"/>
        <end position="29"/>
    </location>
</feature>
<sequence>MRFSIVLCQFFLPIMAMLSAIILLISLPINGDVGWLFFATKQWIAGKELYREIFEVNPPMIFYFMAPSVYIYNIFNLDSVIVVKLYLFFLVSIMVSVNLRLFYRILGREALISVYITFSIAMFYIYPFYDFAQRDHLAILLMLPYLLNKYLVMFDNRRVPNMEGVAYGVMAGLSICLKPHFILLTIFCEIFWLIKHREFKRVFDGMLIFQIIMVSLFACYIFIYEKYYIDEMIPLAIATYWTYGLSLDKFNLIYYFSIFTFIVFSSEYLKSKRSKVFIRFMSVMTFAALIEFLLQSHYSYQLLPFKTLLYINLFNLYIAFFYQLGFSKPYFKSLTFLVLALTSGFGFYRYIDNNLNLLRYVYENQRLPSFKEIGLSNLDESVSIINRYFNKQNIYVVSTNVWPSAFISNYTTANWISGFPALWPLPAIVQSEHNSSSLSKEVISKIESEKPKVLNIIAKEIEYGKPSAILIDSREFPSYFYSGFSYLDFFKSQPILNGVLDDYCKFGLKLYIGNNVAYEVYIRRDINLPCYSLDKII</sequence>
<reference evidence="2 3" key="1">
    <citation type="submission" date="2021-03" db="EMBL/GenBank/DDBJ databases">
        <title>Novel species identification of genus Shewanella.</title>
        <authorList>
            <person name="Liu G."/>
            <person name="Zhang Q."/>
        </authorList>
    </citation>
    <scope>NUCLEOTIDE SEQUENCE [LARGE SCALE GENOMIC DNA]</scope>
    <source>
        <strain evidence="2 3">FJAT-53726</strain>
    </source>
</reference>
<proteinExistence type="predicted"/>
<evidence type="ECO:0000313" key="2">
    <source>
        <dbReference type="EMBL" id="QSX29659.1"/>
    </source>
</evidence>
<keyword evidence="3" id="KW-1185">Reference proteome</keyword>
<feature type="transmembrane region" description="Helical" evidence="1">
    <location>
        <begin position="334"/>
        <end position="351"/>
    </location>
</feature>
<keyword evidence="1" id="KW-0812">Transmembrane</keyword>
<dbReference type="KEGG" id="scyp:JYB88_15910"/>
<protein>
    <submittedName>
        <fullName evidence="2">Uncharacterized protein</fullName>
    </submittedName>
</protein>
<feature type="transmembrane region" description="Helical" evidence="1">
    <location>
        <begin position="300"/>
        <end position="322"/>
    </location>
</feature>